<feature type="domain" description="T2SS protein K first SAM-like" evidence="11">
    <location>
        <begin position="139"/>
        <end position="224"/>
    </location>
</feature>
<keyword evidence="6 10" id="KW-0812">Transmembrane</keyword>
<sequence>MKLHLTSYPLGDKRESSRRGGYVIFAVLIVIVVLSLVAYRFTAAMSAEARASARANDDAQVKLAAVSGLHYAAAVLSDRTTFSEELDSNPFDNSTIFERIEVPAAGGSSRKSAYFDVRSVARLDGGTYEQRFGAIDEGGKININSMMALDPTGNLLYNALMQLPNMTADIADAIVDWVDADDVPRASGAESSEYQSLSNPYKAKNGPLNSLDELLFVRGVTPDLLYGGDRNRNGVFDDGESGTPDLGWSDFLTVYGRELNVDSTGTVRAYLNGELDTLLPQLTQLIGDELATYIVAYKMFTATKTDASGNLQTTTTTTTPVSMSSGSGSTVTAGTVTVTLTSTQPKQTPVTTATLAQLQDAVQTKGESNGWTGKNKVNSIFDLINTRITLPRAKDAKAEDLDVVAFSPLLDASKRNELLGSLMDKTTVTKDVEMIPRINVNTAPREVLLGIPGMTEGYVDTIINTRADQVPGDAATVSGAWLITTANIPSSTFQQMEKYVTGSAMVYRVQSIGYFEGGSGPVARMEAVIDTNQGAPRFLHIRDLTDLENPRGFDPSKTSQ</sequence>
<evidence type="ECO:0000259" key="11">
    <source>
        <dbReference type="Pfam" id="PF21687"/>
    </source>
</evidence>
<evidence type="ECO:0000313" key="12">
    <source>
        <dbReference type="EMBL" id="MBP3959469.1"/>
    </source>
</evidence>
<keyword evidence="4" id="KW-1003">Cell membrane</keyword>
<dbReference type="Proteomes" id="UP000676565">
    <property type="component" value="Unassembled WGS sequence"/>
</dbReference>
<keyword evidence="5" id="KW-0997">Cell inner membrane</keyword>
<comment type="similarity">
    <text evidence="2">Belongs to the GSP K family.</text>
</comment>
<evidence type="ECO:0000256" key="3">
    <source>
        <dbReference type="ARBA" id="ARBA00022448"/>
    </source>
</evidence>
<dbReference type="PANTHER" id="PTHR38831">
    <property type="entry name" value="TYPE II SECRETION SYSTEM PROTEIN K"/>
    <property type="match status" value="1"/>
</dbReference>
<keyword evidence="7" id="KW-0653">Protein transport</keyword>
<accession>A0ABS5C0F2</accession>
<evidence type="ECO:0000256" key="1">
    <source>
        <dbReference type="ARBA" id="ARBA00004533"/>
    </source>
</evidence>
<evidence type="ECO:0000256" key="9">
    <source>
        <dbReference type="ARBA" id="ARBA00023136"/>
    </source>
</evidence>
<evidence type="ECO:0000256" key="7">
    <source>
        <dbReference type="ARBA" id="ARBA00022927"/>
    </source>
</evidence>
<evidence type="ECO:0000256" key="5">
    <source>
        <dbReference type="ARBA" id="ARBA00022519"/>
    </source>
</evidence>
<evidence type="ECO:0000256" key="6">
    <source>
        <dbReference type="ARBA" id="ARBA00022692"/>
    </source>
</evidence>
<comment type="subcellular location">
    <subcellularLocation>
        <location evidence="1">Cell inner membrane</location>
    </subcellularLocation>
</comment>
<comment type="caution">
    <text evidence="12">The sequence shown here is derived from an EMBL/GenBank/DDBJ whole genome shotgun (WGS) entry which is preliminary data.</text>
</comment>
<keyword evidence="8 10" id="KW-1133">Transmembrane helix</keyword>
<dbReference type="PANTHER" id="PTHR38831:SF2">
    <property type="entry name" value="TYPE II SECRETION SYSTEM PROTEIN K"/>
    <property type="match status" value="1"/>
</dbReference>
<evidence type="ECO:0000256" key="8">
    <source>
        <dbReference type="ARBA" id="ARBA00022989"/>
    </source>
</evidence>
<dbReference type="Gene3D" id="1.10.40.60">
    <property type="entry name" value="EpsJ-like"/>
    <property type="match status" value="1"/>
</dbReference>
<keyword evidence="3" id="KW-0813">Transport</keyword>
<dbReference type="InterPro" id="IPR005628">
    <property type="entry name" value="GspK"/>
</dbReference>
<evidence type="ECO:0000256" key="2">
    <source>
        <dbReference type="ARBA" id="ARBA00007246"/>
    </source>
</evidence>
<dbReference type="Pfam" id="PF21687">
    <property type="entry name" value="T2SSK_1st"/>
    <property type="match status" value="1"/>
</dbReference>
<dbReference type="EMBL" id="JAGKQQ010000001">
    <property type="protein sequence ID" value="MBP3959469.1"/>
    <property type="molecule type" value="Genomic_DNA"/>
</dbReference>
<dbReference type="InterPro" id="IPR049031">
    <property type="entry name" value="T2SSK_SAM-like_1st"/>
</dbReference>
<evidence type="ECO:0000256" key="10">
    <source>
        <dbReference type="SAM" id="Phobius"/>
    </source>
</evidence>
<protein>
    <submittedName>
        <fullName evidence="12">General secretion pathway protein GspK</fullName>
    </submittedName>
</protein>
<reference evidence="12 13" key="1">
    <citation type="submission" date="2021-04" db="EMBL/GenBank/DDBJ databases">
        <authorList>
            <person name="Ivanova A."/>
        </authorList>
    </citation>
    <scope>NUCLEOTIDE SEQUENCE [LARGE SCALE GENOMIC DNA]</scope>
    <source>
        <strain evidence="12 13">G18</strain>
    </source>
</reference>
<keyword evidence="13" id="KW-1185">Reference proteome</keyword>
<dbReference type="RefSeq" id="WP_210660128.1">
    <property type="nucleotide sequence ID" value="NZ_JAGKQQ010000001.1"/>
</dbReference>
<organism evidence="12 13">
    <name type="scientific">Gemmata palustris</name>
    <dbReference type="NCBI Taxonomy" id="2822762"/>
    <lineage>
        <taxon>Bacteria</taxon>
        <taxon>Pseudomonadati</taxon>
        <taxon>Planctomycetota</taxon>
        <taxon>Planctomycetia</taxon>
        <taxon>Gemmatales</taxon>
        <taxon>Gemmataceae</taxon>
        <taxon>Gemmata</taxon>
    </lineage>
</organism>
<gene>
    <name evidence="12" type="ORF">J8F10_29850</name>
</gene>
<dbReference type="SUPFAM" id="SSF158544">
    <property type="entry name" value="GspK insert domain-like"/>
    <property type="match status" value="1"/>
</dbReference>
<evidence type="ECO:0000313" key="13">
    <source>
        <dbReference type="Proteomes" id="UP000676565"/>
    </source>
</evidence>
<evidence type="ECO:0000256" key="4">
    <source>
        <dbReference type="ARBA" id="ARBA00022475"/>
    </source>
</evidence>
<dbReference type="InterPro" id="IPR038072">
    <property type="entry name" value="GspK_central_sf"/>
</dbReference>
<feature type="transmembrane region" description="Helical" evidence="10">
    <location>
        <begin position="21"/>
        <end position="41"/>
    </location>
</feature>
<name>A0ABS5C0F2_9BACT</name>
<keyword evidence="9 10" id="KW-0472">Membrane</keyword>
<proteinExistence type="inferred from homology"/>